<dbReference type="Gramene" id="EFJ25841">
    <property type="protein sequence ID" value="EFJ25841"/>
    <property type="gene ID" value="SELMODRAFT_99168"/>
</dbReference>
<keyword evidence="8" id="KW-1185">Reference proteome</keyword>
<dbReference type="Gene3D" id="3.40.50.720">
    <property type="entry name" value="NAD(P)-binding Rossmann-like Domain"/>
    <property type="match status" value="1"/>
</dbReference>
<protein>
    <recommendedName>
        <fullName evidence="6">NAD(P)-binding domain-containing protein</fullName>
    </recommendedName>
</protein>
<feature type="domain" description="NAD(P)-binding" evidence="6">
    <location>
        <begin position="62"/>
        <end position="270"/>
    </location>
</feature>
<dbReference type="GO" id="GO:0009535">
    <property type="term" value="C:chloroplast thylakoid membrane"/>
    <property type="evidence" value="ECO:0000318"/>
    <property type="project" value="GO_Central"/>
</dbReference>
<dbReference type="PANTHER" id="PTHR47285:SF1">
    <property type="entry name" value="PROTEIN TIC 62, CHLOROPLASTIC"/>
    <property type="match status" value="1"/>
</dbReference>
<dbReference type="SUPFAM" id="SSF51735">
    <property type="entry name" value="NAD(P)-binding Rossmann-fold domains"/>
    <property type="match status" value="1"/>
</dbReference>
<evidence type="ECO:0000256" key="3">
    <source>
        <dbReference type="ARBA" id="ARBA00022640"/>
    </source>
</evidence>
<sequence>MDSRFVRPQILLARLRFELPVVQATSTARDDDDTKTGTKKLFKLPGTLKLRKKDTTVVFVAGATGNVGSRTVKELVKSGLRVRAGVRSIDKAESILGVSISYHVCRNEKNYIKDDQLEIIDCDLEKPDEIESALGNSGVVICAIGASEKEVLDVTGPYRIDYEATKNLIAAAKNAEVKHFILVTSLGTTKFGLPASVLNLFWGVLIWKAKAEKALIDSGLAYTIVRPGGMERPTDAFKETHNLRLAPKDTFTGGQVSRLQVAELLACIANNLELAEDKILEAIAETSAPLRSLEDLLIEIPSQKKKVEKDEPKKKVVEAIQVDTPPIISSRPLSPYPR</sequence>
<proteinExistence type="predicted"/>
<dbReference type="AlphaFoldDB" id="D8RQE1"/>
<dbReference type="FunFam" id="3.40.50.720:FF:000499">
    <property type="entry name" value="Protein TIC 62, chloroplastic"/>
    <property type="match status" value="1"/>
</dbReference>
<comment type="subcellular location">
    <subcellularLocation>
        <location evidence="1">Plastid</location>
        <location evidence="1">Chloroplast</location>
    </subcellularLocation>
</comment>
<dbReference type="KEGG" id="smo:SELMODRAFT_99168"/>
<evidence type="ECO:0000256" key="2">
    <source>
        <dbReference type="ARBA" id="ARBA00022528"/>
    </source>
</evidence>
<evidence type="ECO:0000256" key="1">
    <source>
        <dbReference type="ARBA" id="ARBA00004229"/>
    </source>
</evidence>
<dbReference type="STRING" id="88036.D8RQE1"/>
<dbReference type="EMBL" id="GL377586">
    <property type="protein sequence ID" value="EFJ25841.1"/>
    <property type="molecule type" value="Genomic_DNA"/>
</dbReference>
<dbReference type="InterPro" id="IPR036291">
    <property type="entry name" value="NAD(P)-bd_dom_sf"/>
</dbReference>
<dbReference type="Pfam" id="PF13460">
    <property type="entry name" value="NAD_binding_10"/>
    <property type="match status" value="1"/>
</dbReference>
<evidence type="ECO:0000313" key="8">
    <source>
        <dbReference type="Proteomes" id="UP000001514"/>
    </source>
</evidence>
<evidence type="ECO:0000256" key="4">
    <source>
        <dbReference type="ARBA" id="ARBA00022946"/>
    </source>
</evidence>
<feature type="chain" id="PRO_5003122024" description="NAD(P)-binding domain-containing protein" evidence="5">
    <location>
        <begin position="25"/>
        <end position="338"/>
    </location>
</feature>
<dbReference type="InterPro" id="IPR016040">
    <property type="entry name" value="NAD(P)-bd_dom"/>
</dbReference>
<feature type="signal peptide" evidence="5">
    <location>
        <begin position="1"/>
        <end position="24"/>
    </location>
</feature>
<dbReference type="eggNOG" id="KOG1203">
    <property type="taxonomic scope" value="Eukaryota"/>
</dbReference>
<keyword evidence="2" id="KW-0150">Chloroplast</keyword>
<gene>
    <name evidence="7" type="ORF">SELMODRAFT_99168</name>
</gene>
<dbReference type="CDD" id="cd05243">
    <property type="entry name" value="SDR_a5"/>
    <property type="match status" value="1"/>
</dbReference>
<dbReference type="Proteomes" id="UP000001514">
    <property type="component" value="Unassembled WGS sequence"/>
</dbReference>
<dbReference type="HOGENOM" id="CLU_025711_7_0_1"/>
<dbReference type="PANTHER" id="PTHR47285">
    <property type="entry name" value="PROTEIN TIC 62, CHLOROPLASTIC"/>
    <property type="match status" value="1"/>
</dbReference>
<accession>D8RQE1</accession>
<reference evidence="7 8" key="1">
    <citation type="journal article" date="2011" name="Science">
        <title>The Selaginella genome identifies genetic changes associated with the evolution of vascular plants.</title>
        <authorList>
            <person name="Banks J.A."/>
            <person name="Nishiyama T."/>
            <person name="Hasebe M."/>
            <person name="Bowman J.L."/>
            <person name="Gribskov M."/>
            <person name="dePamphilis C."/>
            <person name="Albert V.A."/>
            <person name="Aono N."/>
            <person name="Aoyama T."/>
            <person name="Ambrose B.A."/>
            <person name="Ashton N.W."/>
            <person name="Axtell M.J."/>
            <person name="Barker E."/>
            <person name="Barker M.S."/>
            <person name="Bennetzen J.L."/>
            <person name="Bonawitz N.D."/>
            <person name="Chapple C."/>
            <person name="Cheng C."/>
            <person name="Correa L.G."/>
            <person name="Dacre M."/>
            <person name="DeBarry J."/>
            <person name="Dreyer I."/>
            <person name="Elias M."/>
            <person name="Engstrom E.M."/>
            <person name="Estelle M."/>
            <person name="Feng L."/>
            <person name="Finet C."/>
            <person name="Floyd S.K."/>
            <person name="Frommer W.B."/>
            <person name="Fujita T."/>
            <person name="Gramzow L."/>
            <person name="Gutensohn M."/>
            <person name="Harholt J."/>
            <person name="Hattori M."/>
            <person name="Heyl A."/>
            <person name="Hirai T."/>
            <person name="Hiwatashi Y."/>
            <person name="Ishikawa M."/>
            <person name="Iwata M."/>
            <person name="Karol K.G."/>
            <person name="Koehler B."/>
            <person name="Kolukisaoglu U."/>
            <person name="Kubo M."/>
            <person name="Kurata T."/>
            <person name="Lalonde S."/>
            <person name="Li K."/>
            <person name="Li Y."/>
            <person name="Litt A."/>
            <person name="Lyons E."/>
            <person name="Manning G."/>
            <person name="Maruyama T."/>
            <person name="Michael T.P."/>
            <person name="Mikami K."/>
            <person name="Miyazaki S."/>
            <person name="Morinaga S."/>
            <person name="Murata T."/>
            <person name="Mueller-Roeber B."/>
            <person name="Nelson D.R."/>
            <person name="Obara M."/>
            <person name="Oguri Y."/>
            <person name="Olmstead R.G."/>
            <person name="Onodera N."/>
            <person name="Petersen B.L."/>
            <person name="Pils B."/>
            <person name="Prigge M."/>
            <person name="Rensing S.A."/>
            <person name="Riano-Pachon D.M."/>
            <person name="Roberts A.W."/>
            <person name="Sato Y."/>
            <person name="Scheller H.V."/>
            <person name="Schulz B."/>
            <person name="Schulz C."/>
            <person name="Shakirov E.V."/>
            <person name="Shibagaki N."/>
            <person name="Shinohara N."/>
            <person name="Shippen D.E."/>
            <person name="Soerensen I."/>
            <person name="Sotooka R."/>
            <person name="Sugimoto N."/>
            <person name="Sugita M."/>
            <person name="Sumikawa N."/>
            <person name="Tanurdzic M."/>
            <person name="Theissen G."/>
            <person name="Ulvskov P."/>
            <person name="Wakazuki S."/>
            <person name="Weng J.K."/>
            <person name="Willats W.W."/>
            <person name="Wipf D."/>
            <person name="Wolf P.G."/>
            <person name="Yang L."/>
            <person name="Zimmer A.D."/>
            <person name="Zhu Q."/>
            <person name="Mitros T."/>
            <person name="Hellsten U."/>
            <person name="Loque D."/>
            <person name="Otillar R."/>
            <person name="Salamov A."/>
            <person name="Schmutz J."/>
            <person name="Shapiro H."/>
            <person name="Lindquist E."/>
            <person name="Lucas S."/>
            <person name="Rokhsar D."/>
            <person name="Grigoriev I.V."/>
        </authorList>
    </citation>
    <scope>NUCLEOTIDE SEQUENCE [LARGE SCALE GENOMIC DNA]</scope>
</reference>
<keyword evidence="3" id="KW-0934">Plastid</keyword>
<evidence type="ECO:0000313" key="7">
    <source>
        <dbReference type="EMBL" id="EFJ25841.1"/>
    </source>
</evidence>
<organism evidence="8">
    <name type="scientific">Selaginella moellendorffii</name>
    <name type="common">Spikemoss</name>
    <dbReference type="NCBI Taxonomy" id="88036"/>
    <lineage>
        <taxon>Eukaryota</taxon>
        <taxon>Viridiplantae</taxon>
        <taxon>Streptophyta</taxon>
        <taxon>Embryophyta</taxon>
        <taxon>Tracheophyta</taxon>
        <taxon>Lycopodiopsida</taxon>
        <taxon>Selaginellales</taxon>
        <taxon>Selaginellaceae</taxon>
        <taxon>Selaginella</taxon>
    </lineage>
</organism>
<evidence type="ECO:0000259" key="6">
    <source>
        <dbReference type="Pfam" id="PF13460"/>
    </source>
</evidence>
<keyword evidence="4" id="KW-0809">Transit peptide</keyword>
<dbReference type="InParanoid" id="D8RQE1"/>
<name>D8RQE1_SELML</name>
<dbReference type="InterPro" id="IPR044719">
    <property type="entry name" value="TIC62"/>
</dbReference>
<evidence type="ECO:0000256" key="5">
    <source>
        <dbReference type="SAM" id="SignalP"/>
    </source>
</evidence>
<keyword evidence="5" id="KW-0732">Signal</keyword>